<evidence type="ECO:0000313" key="2">
    <source>
        <dbReference type="EMBL" id="VVV06698.1"/>
    </source>
</evidence>
<dbReference type="SUPFAM" id="SSF52540">
    <property type="entry name" value="P-loop containing nucleoside triphosphate hydrolases"/>
    <property type="match status" value="1"/>
</dbReference>
<name>A0A5Q4ZW13_9GAMM</name>
<keyword evidence="1" id="KW-0175">Coiled coil</keyword>
<proteinExistence type="predicted"/>
<reference evidence="2" key="1">
    <citation type="submission" date="2019-09" db="EMBL/GenBank/DDBJ databases">
        <authorList>
            <person name="Hjerde E."/>
        </authorList>
    </citation>
    <scope>NUCLEOTIDE SEQUENCE</scope>
    <source>
        <strain evidence="2">06/09/160</strain>
    </source>
</reference>
<dbReference type="InterPro" id="IPR027417">
    <property type="entry name" value="P-loop_NTPase"/>
</dbReference>
<sequence length="900" mass="102738">MKKLYQKSDSIIKKMFKEQDPEHRYFIVKLGGSSSNERSGYLRALFEIVNGKVCDYDPKSLSNRVSITSNTVESIFVRGGYDRYLQKYNQDELFIVQTHPIDSSDGECLLGTYFDNKGQQQQQKLDKNSPFIARVYESHEINNITDDIINGEKFLHISKKTTTTPSGTPLSFFSDDTVFFGPLFDKTGNTIQGFELPSPLKILFMKGKKVSDFSTYRIGFKDDYKNENLRVRTVSGVSALYAINIGLIFTNEEEVPNNNIFEQFDTIPVDSIFSKVSKLLKNKGIPKINIDSVIKFRELNELSDERKQIIIRVLKQTNNNSDYARKLVDEILLSSMFDAEIIKAFEQKPAEFIKRFSLNKNTEFAKIEEEIRSRKLKADEEVELYKEKKIDKINDSLDELNSKQTTLIKTIDSKKSALEAIEKELVVKKEQLENSESIQELAAEKSQEIKVLSVKLSEIQDKYNLSDDIRVLHEELKYQKRRVSEEEQSVKDAEAITSSVKSKLENSVSDLASRFLESQIISDLVEGDYHKHLKKVGNTDNNLDELMISPTVSPTDDLTRNNIIDQVYDRFISMKRVIDKSDLAAYLTVIFQNQFTVLLGAPGTGKTSFAEQLTYAIGSEDKKLSTLINVGKGWTDPKVLQGYYNPITKKYDAGTTGFYPLMSALNAVPSEELPMSFVIYDEFNLSSPEFYLNNQLGLADSKINRTLSLGNDREIIVPISTRYICTANTDESVEGITPRVINRCAFIYFNTDHVSYDFDNEYLEYNSYPKIGTGDQIIEAFMPSTSDIISPDIKTKLEDLYETFIDQLATNLTSRRKEQVKKFALTYSNISFVNENSVVDHTICMFLIPLIKGSGDQYEESLVELKEKLENYELCKSVQLINDIIETGQQNFKHFSFSIA</sequence>
<feature type="coiled-coil region" evidence="1">
    <location>
        <begin position="411"/>
        <end position="462"/>
    </location>
</feature>
<gene>
    <name evidence="2" type="ORF">AW0309160_04192</name>
</gene>
<dbReference type="EMBL" id="LR721751">
    <property type="protein sequence ID" value="VVV06698.1"/>
    <property type="molecule type" value="Genomic_DNA"/>
</dbReference>
<evidence type="ECO:0008006" key="3">
    <source>
        <dbReference type="Google" id="ProtNLM"/>
    </source>
</evidence>
<organism evidence="2">
    <name type="scientific">Aliivibrio wodanis</name>
    <dbReference type="NCBI Taxonomy" id="80852"/>
    <lineage>
        <taxon>Bacteria</taxon>
        <taxon>Pseudomonadati</taxon>
        <taxon>Pseudomonadota</taxon>
        <taxon>Gammaproteobacteria</taxon>
        <taxon>Vibrionales</taxon>
        <taxon>Vibrionaceae</taxon>
        <taxon>Aliivibrio</taxon>
    </lineage>
</organism>
<accession>A0A5Q4ZW13</accession>
<evidence type="ECO:0000256" key="1">
    <source>
        <dbReference type="SAM" id="Coils"/>
    </source>
</evidence>
<dbReference type="AlphaFoldDB" id="A0A5Q4ZW13"/>
<dbReference type="Gene3D" id="3.40.50.300">
    <property type="entry name" value="P-loop containing nucleotide triphosphate hydrolases"/>
    <property type="match status" value="1"/>
</dbReference>
<protein>
    <recommendedName>
        <fullName evidence="3">AAA+ ATPase domain-containing protein</fullName>
    </recommendedName>
</protein>